<dbReference type="PROSITE" id="PS51178">
    <property type="entry name" value="PASTA"/>
    <property type="match status" value="1"/>
</dbReference>
<protein>
    <submittedName>
        <fullName evidence="3">PASTA domain-containing protein</fullName>
    </submittedName>
</protein>
<evidence type="ECO:0000259" key="2">
    <source>
        <dbReference type="PROSITE" id="PS51178"/>
    </source>
</evidence>
<dbReference type="SMART" id="SM00740">
    <property type="entry name" value="PASTA"/>
    <property type="match status" value="3"/>
</dbReference>
<organism evidence="3 4">
    <name type="scientific">Candidatus Coprenecus avistercoris</name>
    <dbReference type="NCBI Taxonomy" id="2840730"/>
    <lineage>
        <taxon>Bacteria</taxon>
        <taxon>Pseudomonadati</taxon>
        <taxon>Bacteroidota</taxon>
        <taxon>Bacteroidia</taxon>
        <taxon>Bacteroidales</taxon>
        <taxon>Rikenellaceae</taxon>
        <taxon>Rikenellaceae incertae sedis</taxon>
        <taxon>Candidatus Coprenecus</taxon>
    </lineage>
</organism>
<sequence>MKKFLQKPFKYSLTKNILLIIGILVVGYVIINLFLRIITRHNQELTVPDMTGMNLAEASAVAAEADLRLEVTDSVYIRGMERGAIARQNPEPGDKVKKNRRILLVINSIIPRQSTMPSLTGFSLRQARTELASNGLNIGKLIYVNDMATDNVLAQQYMGEDIEPGTRLNSGTAIDLVLGLNPADSATFIPYIIGYRYQMATELLHDNSLNIYRCEFDGTVSTYADSLEAYVYGQYPPASDSISVRRGTSVTLYLSKDVSRIPVPEEETDSTDVQL</sequence>
<comment type="caution">
    <text evidence="3">The sequence shown here is derived from an EMBL/GenBank/DDBJ whole genome shotgun (WGS) entry which is preliminary data.</text>
</comment>
<accession>A0A9D1DZL9</accession>
<feature type="domain" description="PASTA" evidence="2">
    <location>
        <begin position="41"/>
        <end position="108"/>
    </location>
</feature>
<dbReference type="EMBL" id="DVHI01000015">
    <property type="protein sequence ID" value="HIR62084.1"/>
    <property type="molecule type" value="Genomic_DNA"/>
</dbReference>
<evidence type="ECO:0000313" key="3">
    <source>
        <dbReference type="EMBL" id="HIR62084.1"/>
    </source>
</evidence>
<evidence type="ECO:0000313" key="4">
    <source>
        <dbReference type="Proteomes" id="UP000886744"/>
    </source>
</evidence>
<dbReference type="AlphaFoldDB" id="A0A9D1DZL9"/>
<dbReference type="Pfam" id="PF03793">
    <property type="entry name" value="PASTA"/>
    <property type="match status" value="2"/>
</dbReference>
<evidence type="ECO:0000256" key="1">
    <source>
        <dbReference type="SAM" id="Phobius"/>
    </source>
</evidence>
<keyword evidence="1" id="KW-1133">Transmembrane helix</keyword>
<keyword evidence="1" id="KW-0472">Membrane</keyword>
<dbReference type="CDD" id="cd06577">
    <property type="entry name" value="PASTA_pknB"/>
    <property type="match status" value="3"/>
</dbReference>
<keyword evidence="1" id="KW-0812">Transmembrane</keyword>
<proteinExistence type="predicted"/>
<reference evidence="3" key="2">
    <citation type="journal article" date="2021" name="PeerJ">
        <title>Extensive microbial diversity within the chicken gut microbiome revealed by metagenomics and culture.</title>
        <authorList>
            <person name="Gilroy R."/>
            <person name="Ravi A."/>
            <person name="Getino M."/>
            <person name="Pursley I."/>
            <person name="Horton D.L."/>
            <person name="Alikhan N.F."/>
            <person name="Baker D."/>
            <person name="Gharbi K."/>
            <person name="Hall N."/>
            <person name="Watson M."/>
            <person name="Adriaenssens E.M."/>
            <person name="Foster-Nyarko E."/>
            <person name="Jarju S."/>
            <person name="Secka A."/>
            <person name="Antonio M."/>
            <person name="Oren A."/>
            <person name="Chaudhuri R.R."/>
            <person name="La Ragione R."/>
            <person name="Hildebrand F."/>
            <person name="Pallen M.J."/>
        </authorList>
    </citation>
    <scope>NUCLEOTIDE SEQUENCE</scope>
    <source>
        <strain evidence="3">ChiHjej13B12-12457</strain>
    </source>
</reference>
<dbReference type="Proteomes" id="UP000886744">
    <property type="component" value="Unassembled WGS sequence"/>
</dbReference>
<gene>
    <name evidence="3" type="ORF">IAC94_00985</name>
</gene>
<name>A0A9D1DZL9_9BACT</name>
<reference evidence="3" key="1">
    <citation type="submission" date="2020-10" db="EMBL/GenBank/DDBJ databases">
        <authorList>
            <person name="Gilroy R."/>
        </authorList>
    </citation>
    <scope>NUCLEOTIDE SEQUENCE</scope>
    <source>
        <strain evidence="3">ChiHjej13B12-12457</strain>
    </source>
</reference>
<feature type="transmembrane region" description="Helical" evidence="1">
    <location>
        <begin position="12"/>
        <end position="35"/>
    </location>
</feature>
<dbReference type="Gene3D" id="3.30.10.20">
    <property type="match status" value="2"/>
</dbReference>
<dbReference type="SUPFAM" id="SSF54184">
    <property type="entry name" value="Penicillin-binding protein 2x (pbp-2x), c-terminal domain"/>
    <property type="match status" value="1"/>
</dbReference>
<dbReference type="InterPro" id="IPR005543">
    <property type="entry name" value="PASTA_dom"/>
</dbReference>